<evidence type="ECO:0000256" key="3">
    <source>
        <dbReference type="ARBA" id="ARBA00023125"/>
    </source>
</evidence>
<evidence type="ECO:0000259" key="4">
    <source>
        <dbReference type="Pfam" id="PF01420"/>
    </source>
</evidence>
<evidence type="ECO:0000313" key="6">
    <source>
        <dbReference type="Proteomes" id="UP000295701"/>
    </source>
</evidence>
<dbReference type="InterPro" id="IPR000055">
    <property type="entry name" value="Restrct_endonuc_typeI_TRD"/>
</dbReference>
<gene>
    <name evidence="5" type="ORF">E2L08_00140</name>
</gene>
<dbReference type="CDD" id="cd16961">
    <property type="entry name" value="RMtype1_S_TRD-CR_like"/>
    <property type="match status" value="1"/>
</dbReference>
<keyword evidence="2" id="KW-0680">Restriction system</keyword>
<organism evidence="5 6">
    <name type="scientific">Palleronia sediminis</name>
    <dbReference type="NCBI Taxonomy" id="2547833"/>
    <lineage>
        <taxon>Bacteria</taxon>
        <taxon>Pseudomonadati</taxon>
        <taxon>Pseudomonadota</taxon>
        <taxon>Alphaproteobacteria</taxon>
        <taxon>Rhodobacterales</taxon>
        <taxon>Roseobacteraceae</taxon>
        <taxon>Palleronia</taxon>
    </lineage>
</organism>
<dbReference type="EMBL" id="SNAA01000001">
    <property type="protein sequence ID" value="TDL83931.1"/>
    <property type="molecule type" value="Genomic_DNA"/>
</dbReference>
<dbReference type="GO" id="GO:0004519">
    <property type="term" value="F:endonuclease activity"/>
    <property type="evidence" value="ECO:0007669"/>
    <property type="project" value="UniProtKB-KW"/>
</dbReference>
<reference evidence="5 6" key="1">
    <citation type="submission" date="2019-03" db="EMBL/GenBank/DDBJ databases">
        <title>Primorskyibacter sp. SS33 isolated from sediments.</title>
        <authorList>
            <person name="Xunke S."/>
        </authorList>
    </citation>
    <scope>NUCLEOTIDE SEQUENCE [LARGE SCALE GENOMIC DNA]</scope>
    <source>
        <strain evidence="5 6">SS33</strain>
    </source>
</reference>
<dbReference type="GO" id="GO:0009307">
    <property type="term" value="P:DNA restriction-modification system"/>
    <property type="evidence" value="ECO:0007669"/>
    <property type="project" value="UniProtKB-KW"/>
</dbReference>
<dbReference type="CDD" id="cd17246">
    <property type="entry name" value="RMtype1_S_SonII-TRD2-CR2_like"/>
    <property type="match status" value="1"/>
</dbReference>
<dbReference type="InterPro" id="IPR044946">
    <property type="entry name" value="Restrct_endonuc_typeI_TRD_sf"/>
</dbReference>
<comment type="similarity">
    <text evidence="1">Belongs to the type-I restriction system S methylase family.</text>
</comment>
<dbReference type="Pfam" id="PF01420">
    <property type="entry name" value="Methylase_S"/>
    <property type="match status" value="1"/>
</dbReference>
<sequence length="387" mass="43452">MLERPTKLVSYRFDQLADQINDRVMPDEADVDRYVGLEHLDPDSLRIRRWGDTSEVESTKLLFKPGDIIFGKRRVYQRKVAVADFEGICSAHAMVLRAKPETVLPEFLPFFMQSDLFMERALSISVGSLSPSINWKALAKEEFLLPPIQEQARALDLMRAMQANVDALVAQADAAQTVFYSAVDDVFGRSASREGYRVASLKSLSTKIVDGVHHTPKYVESGIPFLTVENLTRGSGIDFSDTRFVTKEDHLSFISRAHPEKGDVLISKDGTLGVSRVIETETDFSIFVSVALVKPKRDLLDPWFLRFYFESSLFKRHIASRVSGSALKHIHLIDLRESPIPLLSINEQKEASRNIARIHSAMLNAEARVKEAQALYMRGLAAIAEGV</sequence>
<dbReference type="PANTHER" id="PTHR30408">
    <property type="entry name" value="TYPE-1 RESTRICTION ENZYME ECOKI SPECIFICITY PROTEIN"/>
    <property type="match status" value="1"/>
</dbReference>
<keyword evidence="6" id="KW-1185">Reference proteome</keyword>
<feature type="domain" description="Type I restriction modification DNA specificity" evidence="4">
    <location>
        <begin position="59"/>
        <end position="162"/>
    </location>
</feature>
<dbReference type="PANTHER" id="PTHR30408:SF12">
    <property type="entry name" value="TYPE I RESTRICTION ENZYME MJAVIII SPECIFICITY SUBUNIT"/>
    <property type="match status" value="1"/>
</dbReference>
<name>A0A4R6AIB4_9RHOB</name>
<evidence type="ECO:0000313" key="5">
    <source>
        <dbReference type="EMBL" id="TDL83931.1"/>
    </source>
</evidence>
<dbReference type="GO" id="GO:0003677">
    <property type="term" value="F:DNA binding"/>
    <property type="evidence" value="ECO:0007669"/>
    <property type="project" value="UniProtKB-KW"/>
</dbReference>
<proteinExistence type="inferred from homology"/>
<accession>A0A4R6AIB4</accession>
<dbReference type="AlphaFoldDB" id="A0A4R6AIB4"/>
<dbReference type="SUPFAM" id="SSF116734">
    <property type="entry name" value="DNA methylase specificity domain"/>
    <property type="match status" value="2"/>
</dbReference>
<evidence type="ECO:0000256" key="2">
    <source>
        <dbReference type="ARBA" id="ARBA00022747"/>
    </source>
</evidence>
<comment type="caution">
    <text evidence="5">The sequence shown here is derived from an EMBL/GenBank/DDBJ whole genome shotgun (WGS) entry which is preliminary data.</text>
</comment>
<protein>
    <submittedName>
        <fullName evidence="5">Restriction endonuclease subunit S</fullName>
    </submittedName>
</protein>
<keyword evidence="3" id="KW-0238">DNA-binding</keyword>
<evidence type="ECO:0000256" key="1">
    <source>
        <dbReference type="ARBA" id="ARBA00010923"/>
    </source>
</evidence>
<keyword evidence="5" id="KW-0378">Hydrolase</keyword>
<dbReference type="InterPro" id="IPR052021">
    <property type="entry name" value="Type-I_RS_S_subunit"/>
</dbReference>
<keyword evidence="5" id="KW-0255">Endonuclease</keyword>
<keyword evidence="5" id="KW-0540">Nuclease</keyword>
<dbReference type="Proteomes" id="UP000295701">
    <property type="component" value="Unassembled WGS sequence"/>
</dbReference>
<dbReference type="OrthoDB" id="164285at2"/>
<dbReference type="Gene3D" id="3.90.220.20">
    <property type="entry name" value="DNA methylase specificity domains"/>
    <property type="match status" value="2"/>
</dbReference>
<dbReference type="RefSeq" id="WP_133395040.1">
    <property type="nucleotide sequence ID" value="NZ_SNAA01000001.1"/>
</dbReference>